<dbReference type="PROSITE" id="PS50093">
    <property type="entry name" value="PKD"/>
    <property type="match status" value="2"/>
</dbReference>
<feature type="domain" description="PKD" evidence="7">
    <location>
        <begin position="106"/>
        <end position="186"/>
    </location>
</feature>
<dbReference type="PANTHER" id="PTHR46730:SF4">
    <property type="entry name" value="POLYCYSTIC KIDNEY DISEASE PROTEIN 1-LIKE 1"/>
    <property type="match status" value="1"/>
</dbReference>
<feature type="domain" description="PKD" evidence="7">
    <location>
        <begin position="191"/>
        <end position="275"/>
    </location>
</feature>
<dbReference type="InterPro" id="IPR013783">
    <property type="entry name" value="Ig-like_fold"/>
</dbReference>
<dbReference type="Pfam" id="PF18911">
    <property type="entry name" value="PKD_4"/>
    <property type="match status" value="2"/>
</dbReference>
<dbReference type="EMBL" id="CP104013">
    <property type="protein sequence ID" value="UYP43996.1"/>
    <property type="molecule type" value="Genomic_DNA"/>
</dbReference>
<dbReference type="CDD" id="cd00146">
    <property type="entry name" value="PKD"/>
    <property type="match status" value="2"/>
</dbReference>
<protein>
    <recommendedName>
        <fullName evidence="7">PKD domain-containing protein</fullName>
    </recommendedName>
</protein>
<comment type="subcellular location">
    <subcellularLocation>
        <location evidence="1">Membrane</location>
        <topology evidence="1">Multi-pass membrane protein</topology>
    </subcellularLocation>
</comment>
<dbReference type="InterPro" id="IPR022409">
    <property type="entry name" value="PKD/Chitinase_dom"/>
</dbReference>
<evidence type="ECO:0000313" key="9">
    <source>
        <dbReference type="Proteomes" id="UP001208689"/>
    </source>
</evidence>
<evidence type="ECO:0000259" key="7">
    <source>
        <dbReference type="PROSITE" id="PS50093"/>
    </source>
</evidence>
<keyword evidence="5 6" id="KW-0472">Membrane</keyword>
<sequence>MRVHWNVFLFLFKKYLSLNKICLIYHFKMKYSTRKGNMMVLFILVFGLMGISLVKINHSIVEPKLGGESSIYSKYSSYDDIDTNFEKNSIKLSVSSTKSAPFDLYPIANFTASNQIVYVGELVDFFDSSSSGDIPLEYLWDFGDGMVSSLQNTSHSYNSSGKYNVVLLVTDNDGDSDNASLTITVQDNLYPKAKFNYEISSDEFGELVTFTDETTGGNRPLTYYWTFGDKTYSINTNPIHRYPIKGSYVVNLRVTDANGDSDTINRTINIMIGMTSPHDTGINIPGYSSEILIFSIGFMVILLQNRKINFTEIL</sequence>
<dbReference type="PANTHER" id="PTHR46730">
    <property type="entry name" value="POLYCYSTIN-1"/>
    <property type="match status" value="1"/>
</dbReference>
<dbReference type="InterPro" id="IPR035986">
    <property type="entry name" value="PKD_dom_sf"/>
</dbReference>
<evidence type="ECO:0000256" key="5">
    <source>
        <dbReference type="ARBA" id="ARBA00023136"/>
    </source>
</evidence>
<accession>A0ABY6HN60</accession>
<feature type="transmembrane region" description="Helical" evidence="6">
    <location>
        <begin position="39"/>
        <end position="56"/>
    </location>
</feature>
<dbReference type="SMART" id="SM00089">
    <property type="entry name" value="PKD"/>
    <property type="match status" value="2"/>
</dbReference>
<gene>
    <name evidence="8" type="ORF">NEF87_000281</name>
</gene>
<keyword evidence="2 6" id="KW-0812">Transmembrane</keyword>
<organism evidence="8 9">
    <name type="scientific">Candidatus Lokiarchaeum ossiferum</name>
    <dbReference type="NCBI Taxonomy" id="2951803"/>
    <lineage>
        <taxon>Archaea</taxon>
        <taxon>Promethearchaeati</taxon>
        <taxon>Promethearchaeota</taxon>
        <taxon>Promethearchaeia</taxon>
        <taxon>Promethearchaeales</taxon>
        <taxon>Promethearchaeaceae</taxon>
        <taxon>Candidatus Lokiarchaeum</taxon>
    </lineage>
</organism>
<proteinExistence type="predicted"/>
<keyword evidence="9" id="KW-1185">Reference proteome</keyword>
<evidence type="ECO:0000256" key="6">
    <source>
        <dbReference type="SAM" id="Phobius"/>
    </source>
</evidence>
<feature type="transmembrane region" description="Helical" evidence="6">
    <location>
        <begin position="6"/>
        <end position="27"/>
    </location>
</feature>
<evidence type="ECO:0000313" key="8">
    <source>
        <dbReference type="EMBL" id="UYP43996.1"/>
    </source>
</evidence>
<evidence type="ECO:0000256" key="3">
    <source>
        <dbReference type="ARBA" id="ARBA00022737"/>
    </source>
</evidence>
<dbReference type="SUPFAM" id="SSF49299">
    <property type="entry name" value="PKD domain"/>
    <property type="match status" value="2"/>
</dbReference>
<keyword evidence="4 6" id="KW-1133">Transmembrane helix</keyword>
<dbReference type="Proteomes" id="UP001208689">
    <property type="component" value="Chromosome"/>
</dbReference>
<dbReference type="InterPro" id="IPR000601">
    <property type="entry name" value="PKD_dom"/>
</dbReference>
<reference evidence="8" key="1">
    <citation type="submission" date="2022-09" db="EMBL/GenBank/DDBJ databases">
        <title>Actin cytoskeleton and complex cell architecture in an #Asgard archaeon.</title>
        <authorList>
            <person name="Ponce Toledo R.I."/>
            <person name="Schleper C."/>
            <person name="Rodrigues Oliveira T."/>
            <person name="Wollweber F."/>
            <person name="Xu J."/>
            <person name="Rittmann S."/>
            <person name="Klingl A."/>
            <person name="Pilhofer M."/>
        </authorList>
    </citation>
    <scope>NUCLEOTIDE SEQUENCE</scope>
    <source>
        <strain evidence="8">B-35</strain>
    </source>
</reference>
<evidence type="ECO:0000256" key="1">
    <source>
        <dbReference type="ARBA" id="ARBA00004141"/>
    </source>
</evidence>
<evidence type="ECO:0000256" key="4">
    <source>
        <dbReference type="ARBA" id="ARBA00022989"/>
    </source>
</evidence>
<name>A0ABY6HN60_9ARCH</name>
<feature type="transmembrane region" description="Helical" evidence="6">
    <location>
        <begin position="284"/>
        <end position="303"/>
    </location>
</feature>
<dbReference type="Gene3D" id="2.60.40.10">
    <property type="entry name" value="Immunoglobulins"/>
    <property type="match status" value="2"/>
</dbReference>
<evidence type="ECO:0000256" key="2">
    <source>
        <dbReference type="ARBA" id="ARBA00022692"/>
    </source>
</evidence>
<keyword evidence="3" id="KW-0677">Repeat</keyword>